<protein>
    <submittedName>
        <fullName evidence="1">Uncharacterized protein</fullName>
    </submittedName>
</protein>
<organism evidence="1 2">
    <name type="scientific">Candidatus Cohnella colombiensis</name>
    <dbReference type="NCBI Taxonomy" id="3121368"/>
    <lineage>
        <taxon>Bacteria</taxon>
        <taxon>Bacillati</taxon>
        <taxon>Bacillota</taxon>
        <taxon>Bacilli</taxon>
        <taxon>Bacillales</taxon>
        <taxon>Paenibacillaceae</taxon>
        <taxon>Cohnella</taxon>
    </lineage>
</organism>
<dbReference type="EMBL" id="CP119317">
    <property type="protein sequence ID" value="WEK55326.1"/>
    <property type="molecule type" value="Genomic_DNA"/>
</dbReference>
<name>A0AA95JCL9_9BACL</name>
<keyword evidence="2" id="KW-1185">Reference proteome</keyword>
<reference evidence="1" key="1">
    <citation type="submission" date="2023-03" db="EMBL/GenBank/DDBJ databases">
        <title>Andean soil-derived lignocellulolytic bacterial consortium as a source of novel taxa and putative plastic-active enzymes.</title>
        <authorList>
            <person name="Diaz-Garcia L."/>
            <person name="Chuvochina M."/>
            <person name="Feuerriegel G."/>
            <person name="Bunk B."/>
            <person name="Sproer C."/>
            <person name="Streit W.R."/>
            <person name="Rodriguez L.M."/>
            <person name="Overmann J."/>
            <person name="Jimenez D.J."/>
        </authorList>
    </citation>
    <scope>NUCLEOTIDE SEQUENCE</scope>
    <source>
        <strain evidence="1">MAG 2441</strain>
    </source>
</reference>
<proteinExistence type="predicted"/>
<sequence>MAQRVLTAVGYILWLGDRNDKLQIIKVWEDEPVKQELPSMAYWEHELYPGW</sequence>
<evidence type="ECO:0000313" key="1">
    <source>
        <dbReference type="EMBL" id="WEK55326.1"/>
    </source>
</evidence>
<gene>
    <name evidence="1" type="ORF">P0Y55_04495</name>
</gene>
<dbReference type="Proteomes" id="UP001178662">
    <property type="component" value="Chromosome"/>
</dbReference>
<evidence type="ECO:0000313" key="2">
    <source>
        <dbReference type="Proteomes" id="UP001178662"/>
    </source>
</evidence>
<dbReference type="AlphaFoldDB" id="A0AA95JCL9"/>
<accession>A0AA95JCL9</accession>